<name>A0A4V2SLZ4_RHOAD</name>
<organism evidence="2 3">
    <name type="scientific">Rhodovulum adriaticum</name>
    <name type="common">Rhodopseudomonas adriatica</name>
    <dbReference type="NCBI Taxonomy" id="35804"/>
    <lineage>
        <taxon>Bacteria</taxon>
        <taxon>Pseudomonadati</taxon>
        <taxon>Pseudomonadota</taxon>
        <taxon>Alphaproteobacteria</taxon>
        <taxon>Rhodobacterales</taxon>
        <taxon>Paracoccaceae</taxon>
        <taxon>Rhodovulum</taxon>
    </lineage>
</organism>
<dbReference type="OrthoDB" id="7773807at2"/>
<keyword evidence="1" id="KW-0732">Signal</keyword>
<accession>A0A4V2SLZ4</accession>
<dbReference type="Proteomes" id="UP000295733">
    <property type="component" value="Unassembled WGS sequence"/>
</dbReference>
<evidence type="ECO:0008006" key="4">
    <source>
        <dbReference type="Google" id="ProtNLM"/>
    </source>
</evidence>
<dbReference type="PROSITE" id="PS51257">
    <property type="entry name" value="PROKAR_LIPOPROTEIN"/>
    <property type="match status" value="1"/>
</dbReference>
<gene>
    <name evidence="2" type="ORF">EV656_1035</name>
</gene>
<proteinExistence type="predicted"/>
<evidence type="ECO:0000313" key="2">
    <source>
        <dbReference type="EMBL" id="TCP25256.1"/>
    </source>
</evidence>
<comment type="caution">
    <text evidence="2">The sequence shown here is derived from an EMBL/GenBank/DDBJ whole genome shotgun (WGS) entry which is preliminary data.</text>
</comment>
<dbReference type="EMBL" id="SLXL01000003">
    <property type="protein sequence ID" value="TCP25256.1"/>
    <property type="molecule type" value="Genomic_DNA"/>
</dbReference>
<reference evidence="2 3" key="1">
    <citation type="submission" date="2019-03" db="EMBL/GenBank/DDBJ databases">
        <title>Genomic Encyclopedia of Type Strains, Phase IV (KMG-IV): sequencing the most valuable type-strain genomes for metagenomic binning, comparative biology and taxonomic classification.</title>
        <authorList>
            <person name="Goeker M."/>
        </authorList>
    </citation>
    <scope>NUCLEOTIDE SEQUENCE [LARGE SCALE GENOMIC DNA]</scope>
    <source>
        <strain evidence="2 3">DSM 2781</strain>
    </source>
</reference>
<feature type="signal peptide" evidence="1">
    <location>
        <begin position="1"/>
        <end position="16"/>
    </location>
</feature>
<evidence type="ECO:0000313" key="3">
    <source>
        <dbReference type="Proteomes" id="UP000295733"/>
    </source>
</evidence>
<protein>
    <recommendedName>
        <fullName evidence="4">Lipoprotein</fullName>
    </recommendedName>
</protein>
<feature type="chain" id="PRO_5020257610" description="Lipoprotein" evidence="1">
    <location>
        <begin position="17"/>
        <end position="155"/>
    </location>
</feature>
<dbReference type="RefSeq" id="WP_132600974.1">
    <property type="nucleotide sequence ID" value="NZ_NRRP01000006.1"/>
</dbReference>
<evidence type="ECO:0000256" key="1">
    <source>
        <dbReference type="SAM" id="SignalP"/>
    </source>
</evidence>
<dbReference type="AlphaFoldDB" id="A0A4V2SLZ4"/>
<sequence>MRAPLVILLSASLGLAACSTVKDSRLNPFNWFGNSQETRVRTAPASEQPAKADPRQLVAEITALTIERIPGGAILRATGLPPRQGYWNAALVPVPDEREGLRVYDLRAEAPTGQTPVGQPQSRAIDVALYLSDQDLAPIRQIVVRGAQNQRSTRR</sequence>
<keyword evidence="3" id="KW-1185">Reference proteome</keyword>